<feature type="compositionally biased region" description="Polar residues" evidence="1">
    <location>
        <begin position="192"/>
        <end position="206"/>
    </location>
</feature>
<keyword evidence="3" id="KW-1185">Reference proteome</keyword>
<gene>
    <name evidence="2" type="ORF">CI238_02561</name>
</gene>
<dbReference type="Proteomes" id="UP000076584">
    <property type="component" value="Unassembled WGS sequence"/>
</dbReference>
<protein>
    <recommendedName>
        <fullName evidence="4">C3H1-type domain-containing protein</fullName>
    </recommendedName>
</protein>
<feature type="region of interest" description="Disordered" evidence="1">
    <location>
        <begin position="192"/>
        <end position="223"/>
    </location>
</feature>
<evidence type="ECO:0000256" key="1">
    <source>
        <dbReference type="SAM" id="MobiDB-lite"/>
    </source>
</evidence>
<evidence type="ECO:0000313" key="3">
    <source>
        <dbReference type="Proteomes" id="UP000076584"/>
    </source>
</evidence>
<organism evidence="2 3">
    <name type="scientific">Colletotrichum incanum</name>
    <name type="common">Soybean anthracnose fungus</name>
    <dbReference type="NCBI Taxonomy" id="1573173"/>
    <lineage>
        <taxon>Eukaryota</taxon>
        <taxon>Fungi</taxon>
        <taxon>Dikarya</taxon>
        <taxon>Ascomycota</taxon>
        <taxon>Pezizomycotina</taxon>
        <taxon>Sordariomycetes</taxon>
        <taxon>Hypocreomycetidae</taxon>
        <taxon>Glomerellales</taxon>
        <taxon>Glomerellaceae</taxon>
        <taxon>Colletotrichum</taxon>
        <taxon>Colletotrichum spaethianum species complex</taxon>
    </lineage>
</organism>
<proteinExistence type="predicted"/>
<reference evidence="2 3" key="1">
    <citation type="submission" date="2015-06" db="EMBL/GenBank/DDBJ databases">
        <title>Survival trade-offs in plant roots during colonization by closely related pathogenic and mutualistic fungi.</title>
        <authorList>
            <person name="Hacquard S."/>
            <person name="Kracher B."/>
            <person name="Hiruma K."/>
            <person name="Weinman A."/>
            <person name="Muench P."/>
            <person name="Garrido Oter R."/>
            <person name="Ver Loren van Themaat E."/>
            <person name="Dallerey J.-F."/>
            <person name="Damm U."/>
            <person name="Henrissat B."/>
            <person name="Lespinet O."/>
            <person name="Thon M."/>
            <person name="Kemen E."/>
            <person name="McHardy A.C."/>
            <person name="Schulze-Lefert P."/>
            <person name="O'Connell R.J."/>
        </authorList>
    </citation>
    <scope>NUCLEOTIDE SEQUENCE [LARGE SCALE GENOMIC DNA]</scope>
    <source>
        <strain evidence="2 3">MAFF 238704</strain>
    </source>
</reference>
<dbReference type="EMBL" id="LFIW01001106">
    <property type="protein sequence ID" value="KZL83509.1"/>
    <property type="molecule type" value="Genomic_DNA"/>
</dbReference>
<feature type="region of interest" description="Disordered" evidence="1">
    <location>
        <begin position="236"/>
        <end position="258"/>
    </location>
</feature>
<feature type="region of interest" description="Disordered" evidence="1">
    <location>
        <begin position="285"/>
        <end position="362"/>
    </location>
</feature>
<feature type="region of interest" description="Disordered" evidence="1">
    <location>
        <begin position="1"/>
        <end position="23"/>
    </location>
</feature>
<comment type="caution">
    <text evidence="2">The sequence shown here is derived from an EMBL/GenBank/DDBJ whole genome shotgun (WGS) entry which is preliminary data.</text>
</comment>
<feature type="region of interest" description="Disordered" evidence="1">
    <location>
        <begin position="49"/>
        <end position="68"/>
    </location>
</feature>
<feature type="compositionally biased region" description="Low complexity" evidence="1">
    <location>
        <begin position="290"/>
        <end position="310"/>
    </location>
</feature>
<name>A0A167D7L2_COLIC</name>
<feature type="compositionally biased region" description="Basic and acidic residues" evidence="1">
    <location>
        <begin position="333"/>
        <end position="347"/>
    </location>
</feature>
<evidence type="ECO:0000313" key="2">
    <source>
        <dbReference type="EMBL" id="KZL83509.1"/>
    </source>
</evidence>
<evidence type="ECO:0008006" key="4">
    <source>
        <dbReference type="Google" id="ProtNLM"/>
    </source>
</evidence>
<sequence length="390" mass="43578">MASPDVVTPYAGSSIHPRKDKRSTCRHFREGKCVFWQTPEVCNFPHRPQHAPHRPLPVETSPAPPMDGPPPLHLEEAPPYVRAFMPVNPHPTDSLAQVPTIGPNSDDGRHARHGDDPQYLGYHLSNTAPNGRAYFQPCHRLVPSPPGFPFAEPRPVHVEYYPRHGVYYHNPPIPSQYIPGGYIMPTDVGFNNDHSQAHQNQCQQPYQLPHTPPDSAPNSPIRFSISTSFARPSSEGYIAPPFVEQEESPLVNPEKLRRERSKGCWYGEDCKRPNCYYRHGVMKDDTEGESSGSASAASSAPADDLSNASSEKGKERWNTGGEKGLENPSDQESSTKVKVAADEKSTAGDEAFEEQPSYNREHNAFRRAPLVVNGTDYRRLLRDYTHVEVF</sequence>
<dbReference type="AlphaFoldDB" id="A0A167D7L2"/>
<accession>A0A167D7L2</accession>